<keyword evidence="2" id="KW-0496">Mitochondrion</keyword>
<keyword evidence="1" id="KW-0472">Membrane</keyword>
<feature type="transmembrane region" description="Helical" evidence="1">
    <location>
        <begin position="48"/>
        <end position="70"/>
    </location>
</feature>
<dbReference type="EMBL" id="KY656897">
    <property type="protein sequence ID" value="ATU74603.1"/>
    <property type="molecule type" value="Genomic_DNA"/>
</dbReference>
<evidence type="ECO:0000313" key="3">
    <source>
        <dbReference type="EMBL" id="ATU74603.1"/>
    </source>
</evidence>
<feature type="transmembrane region" description="Helical" evidence="1">
    <location>
        <begin position="12"/>
        <end position="36"/>
    </location>
</feature>
<feature type="transmembrane region" description="Helical" evidence="1">
    <location>
        <begin position="77"/>
        <end position="96"/>
    </location>
</feature>
<sequence length="149" mass="17444">MVLNLMWMMILYVMIVFTLENFMFSALVYVLVAVFLCSGMMAIVSNGIWMSMIFLIFMVGGLMVSFFYMVSLSHNMVLVWPPLILLFSLLLSPFSYKSLENFHEDSVDYFSFSSLGYMMEVLFMLFLLFLILFMIDYKLKTFSGFLKEI</sequence>
<protein>
    <submittedName>
        <fullName evidence="2">NADH dehydrogenase subunit 6</fullName>
    </submittedName>
</protein>
<accession>A0A3S6PU89</accession>
<feature type="transmembrane region" description="Helical" evidence="1">
    <location>
        <begin position="116"/>
        <end position="135"/>
    </location>
</feature>
<proteinExistence type="predicted"/>
<keyword evidence="1" id="KW-1133">Transmembrane helix</keyword>
<evidence type="ECO:0000256" key="1">
    <source>
        <dbReference type="SAM" id="Phobius"/>
    </source>
</evidence>
<keyword evidence="1" id="KW-0812">Transmembrane</keyword>
<name>A0A3S6PU89_LIPBO</name>
<organism evidence="2">
    <name type="scientific">Liposcelis bostrychophila</name>
    <name type="common">Booklouse</name>
    <dbReference type="NCBI Taxonomy" id="185214"/>
    <lineage>
        <taxon>Eukaryota</taxon>
        <taxon>Metazoa</taxon>
        <taxon>Ecdysozoa</taxon>
        <taxon>Arthropoda</taxon>
        <taxon>Hexapoda</taxon>
        <taxon>Insecta</taxon>
        <taxon>Pterygota</taxon>
        <taxon>Neoptera</taxon>
        <taxon>Paraneoptera</taxon>
        <taxon>Psocodea</taxon>
        <taxon>Troctomorpha</taxon>
        <taxon>Liposcelidetae</taxon>
        <taxon>Liposcelididae</taxon>
        <taxon>Liposcelis</taxon>
    </lineage>
</organism>
<geneLocation type="mitochondrion" evidence="2"/>
<gene>
    <name evidence="2" type="primary">nad6</name>
</gene>
<dbReference type="AlphaFoldDB" id="A0A3S6PU89"/>
<evidence type="ECO:0000313" key="2">
    <source>
        <dbReference type="EMBL" id="ATU74590.1"/>
    </source>
</evidence>
<reference evidence="2" key="1">
    <citation type="submission" date="2017-02" db="EMBL/GenBank/DDBJ databases">
        <title>Mitochondrial genome organization varies among different groups of the booklouse, Liposcelis bostrychophila.</title>
        <authorList>
            <person name="Feng S.Q."/>
            <person name="Yang Q.Q."/>
            <person name="Li Z.H."/>
        </authorList>
    </citation>
    <scope>NUCLEOTIDE SEQUENCE</scope>
    <source>
        <strain evidence="2">HLM</strain>
        <strain evidence="3">SY</strain>
    </source>
</reference>
<dbReference type="EMBL" id="KY656895">
    <property type="protein sequence ID" value="ATU74590.1"/>
    <property type="molecule type" value="Genomic_DNA"/>
</dbReference>